<dbReference type="InterPro" id="IPR050327">
    <property type="entry name" value="Proton-linked_MCT"/>
</dbReference>
<dbReference type="OrthoDB" id="6509908at2759"/>
<keyword evidence="4" id="KW-0812">Transmembrane</keyword>
<keyword evidence="4" id="KW-0472">Membrane</keyword>
<feature type="transmembrane region" description="Helical" evidence="4">
    <location>
        <begin position="99"/>
        <end position="121"/>
    </location>
</feature>
<feature type="transmembrane region" description="Helical" evidence="4">
    <location>
        <begin position="383"/>
        <end position="410"/>
    </location>
</feature>
<dbReference type="GO" id="GO:0016020">
    <property type="term" value="C:membrane"/>
    <property type="evidence" value="ECO:0007669"/>
    <property type="project" value="UniProtKB-SubCell"/>
</dbReference>
<name>A0A6A6JX09_WESOR</name>
<evidence type="ECO:0000256" key="1">
    <source>
        <dbReference type="ARBA" id="ARBA00004141"/>
    </source>
</evidence>
<feature type="transmembrane region" description="Helical" evidence="4">
    <location>
        <begin position="128"/>
        <end position="147"/>
    </location>
</feature>
<feature type="transmembrane region" description="Helical" evidence="4">
    <location>
        <begin position="159"/>
        <end position="181"/>
    </location>
</feature>
<proteinExistence type="inferred from homology"/>
<dbReference type="GO" id="GO:0022857">
    <property type="term" value="F:transmembrane transporter activity"/>
    <property type="evidence" value="ECO:0007669"/>
    <property type="project" value="InterPro"/>
</dbReference>
<dbReference type="AlphaFoldDB" id="A0A6A6JX09"/>
<comment type="similarity">
    <text evidence="2">Belongs to the major facilitator superfamily. Monocarboxylate porter (TC 2.A.1.13) family.</text>
</comment>
<feature type="transmembrane region" description="Helical" evidence="4">
    <location>
        <begin position="225"/>
        <end position="245"/>
    </location>
</feature>
<feature type="transmembrane region" description="Helical" evidence="4">
    <location>
        <begin position="275"/>
        <end position="294"/>
    </location>
</feature>
<feature type="transmembrane region" description="Helical" evidence="4">
    <location>
        <begin position="193"/>
        <end position="213"/>
    </location>
</feature>
<reference evidence="5" key="1">
    <citation type="journal article" date="2020" name="Stud. Mycol.">
        <title>101 Dothideomycetes genomes: a test case for predicting lifestyles and emergence of pathogens.</title>
        <authorList>
            <person name="Haridas S."/>
            <person name="Albert R."/>
            <person name="Binder M."/>
            <person name="Bloem J."/>
            <person name="Labutti K."/>
            <person name="Salamov A."/>
            <person name="Andreopoulos B."/>
            <person name="Baker S."/>
            <person name="Barry K."/>
            <person name="Bills G."/>
            <person name="Bluhm B."/>
            <person name="Cannon C."/>
            <person name="Castanera R."/>
            <person name="Culley D."/>
            <person name="Daum C."/>
            <person name="Ezra D."/>
            <person name="Gonzalez J."/>
            <person name="Henrissat B."/>
            <person name="Kuo A."/>
            <person name="Liang C."/>
            <person name="Lipzen A."/>
            <person name="Lutzoni F."/>
            <person name="Magnuson J."/>
            <person name="Mondo S."/>
            <person name="Nolan M."/>
            <person name="Ohm R."/>
            <person name="Pangilinan J."/>
            <person name="Park H.-J."/>
            <person name="Ramirez L."/>
            <person name="Alfaro M."/>
            <person name="Sun H."/>
            <person name="Tritt A."/>
            <person name="Yoshinaga Y."/>
            <person name="Zwiers L.-H."/>
            <person name="Turgeon B."/>
            <person name="Goodwin S."/>
            <person name="Spatafora J."/>
            <person name="Crous P."/>
            <person name="Grigoriev I."/>
        </authorList>
    </citation>
    <scope>NUCLEOTIDE SEQUENCE</scope>
    <source>
        <strain evidence="5">CBS 379.55</strain>
    </source>
</reference>
<evidence type="ECO:0000313" key="5">
    <source>
        <dbReference type="EMBL" id="KAF2281150.1"/>
    </source>
</evidence>
<dbReference type="SUPFAM" id="SSF103473">
    <property type="entry name" value="MFS general substrate transporter"/>
    <property type="match status" value="1"/>
</dbReference>
<dbReference type="RefSeq" id="XP_033658687.1">
    <property type="nucleotide sequence ID" value="XM_033793801.1"/>
</dbReference>
<sequence>MNAMGERIYNEKGSKKGSREDLAMSNASTQTGSMEDVSTTSSMESRLREPSWPRSWQAYTCWLGCFFLMFNSWGLVNAYGTFASYYVGHSLRDQDQLELNLIGSTQSFLVLLFSAPVGRLLDAGHFRYVIGTGAFLVPFGMFMLSVAHPTNENALANYANIWLTQGFVVGLGMACYFVSSSQVSATWFPNRKGLAVGFVACGASIAGVVYPSMTRYLIESMGFNNAVRLVSTLVAVTSLFSLIFAQPNPAHSHPKPQSYRALRTWIDPDAINNKAFIWFTIAVAFLFFGFYPVFFNLEEWAAVSGYGTRNGSHVPIHIVQSDNKPLQTFWLLTSMNGASTIGRLTMAAFSDRTGQFNMHIVAQILSSLLVLVLWSLAGSTAAAIAFCILFGMTSGTVIGLPPASMANILAGTYNTPETQHHRHTKLGQWTGMMYTFAAVPSLAGPVIAGHLVTQYSTYITVQMWAGANLMVSAACMLVARWYLPCADGERVGAKITRALGRRAARTPTGCGRGPDSSGKEKGNDPNTDIEGMIRVADGGGVSHSQAPTCVPSRQISDQTVDTLERFPKAVAPEKVV</sequence>
<protein>
    <submittedName>
        <fullName evidence="5">MFS general substrate transporter</fullName>
    </submittedName>
</protein>
<evidence type="ECO:0000256" key="4">
    <source>
        <dbReference type="SAM" id="Phobius"/>
    </source>
</evidence>
<organism evidence="5 6">
    <name type="scientific">Westerdykella ornata</name>
    <dbReference type="NCBI Taxonomy" id="318751"/>
    <lineage>
        <taxon>Eukaryota</taxon>
        <taxon>Fungi</taxon>
        <taxon>Dikarya</taxon>
        <taxon>Ascomycota</taxon>
        <taxon>Pezizomycotina</taxon>
        <taxon>Dothideomycetes</taxon>
        <taxon>Pleosporomycetidae</taxon>
        <taxon>Pleosporales</taxon>
        <taxon>Sporormiaceae</taxon>
        <taxon>Westerdykella</taxon>
    </lineage>
</organism>
<evidence type="ECO:0000256" key="2">
    <source>
        <dbReference type="ARBA" id="ARBA00006727"/>
    </source>
</evidence>
<feature type="compositionally biased region" description="Polar residues" evidence="3">
    <location>
        <begin position="25"/>
        <end position="44"/>
    </location>
</feature>
<feature type="region of interest" description="Disordered" evidence="3">
    <location>
        <begin position="1"/>
        <end position="46"/>
    </location>
</feature>
<dbReference type="PANTHER" id="PTHR11360:SF234">
    <property type="entry name" value="MFS-TYPE TRANSPORTER DBAD-RELATED"/>
    <property type="match status" value="1"/>
</dbReference>
<feature type="region of interest" description="Disordered" evidence="3">
    <location>
        <begin position="504"/>
        <end position="530"/>
    </location>
</feature>
<keyword evidence="4" id="KW-1133">Transmembrane helix</keyword>
<feature type="transmembrane region" description="Helical" evidence="4">
    <location>
        <begin position="431"/>
        <end position="452"/>
    </location>
</feature>
<dbReference type="Gene3D" id="1.20.1250.20">
    <property type="entry name" value="MFS general substrate transporter like domains"/>
    <property type="match status" value="2"/>
</dbReference>
<comment type="subcellular location">
    <subcellularLocation>
        <location evidence="1">Membrane</location>
        <topology evidence="1">Multi-pass membrane protein</topology>
    </subcellularLocation>
</comment>
<dbReference type="InterPro" id="IPR036259">
    <property type="entry name" value="MFS_trans_sf"/>
</dbReference>
<keyword evidence="6" id="KW-1185">Reference proteome</keyword>
<dbReference type="PANTHER" id="PTHR11360">
    <property type="entry name" value="MONOCARBOXYLATE TRANSPORTER"/>
    <property type="match status" value="1"/>
</dbReference>
<gene>
    <name evidence="5" type="ORF">EI97DRAFT_21446</name>
</gene>
<dbReference type="Pfam" id="PF07690">
    <property type="entry name" value="MFS_1"/>
    <property type="match status" value="1"/>
</dbReference>
<feature type="transmembrane region" description="Helical" evidence="4">
    <location>
        <begin position="56"/>
        <end position="79"/>
    </location>
</feature>
<accession>A0A6A6JX09</accession>
<feature type="transmembrane region" description="Helical" evidence="4">
    <location>
        <begin position="464"/>
        <end position="483"/>
    </location>
</feature>
<evidence type="ECO:0000313" key="6">
    <source>
        <dbReference type="Proteomes" id="UP000800097"/>
    </source>
</evidence>
<dbReference type="InterPro" id="IPR011701">
    <property type="entry name" value="MFS"/>
</dbReference>
<dbReference type="EMBL" id="ML986484">
    <property type="protein sequence ID" value="KAF2281150.1"/>
    <property type="molecule type" value="Genomic_DNA"/>
</dbReference>
<feature type="transmembrane region" description="Helical" evidence="4">
    <location>
        <begin position="356"/>
        <end position="377"/>
    </location>
</feature>
<dbReference type="GeneID" id="54546976"/>
<evidence type="ECO:0000256" key="3">
    <source>
        <dbReference type="SAM" id="MobiDB-lite"/>
    </source>
</evidence>
<feature type="compositionally biased region" description="Basic and acidic residues" evidence="3">
    <location>
        <begin position="8"/>
        <end position="22"/>
    </location>
</feature>
<dbReference type="Proteomes" id="UP000800097">
    <property type="component" value="Unassembled WGS sequence"/>
</dbReference>